<gene>
    <name evidence="4" type="ORF">KIMC2_07590</name>
</gene>
<dbReference type="Pfam" id="PF00582">
    <property type="entry name" value="Usp"/>
    <property type="match status" value="1"/>
</dbReference>
<comment type="similarity">
    <text evidence="1 2">Belongs to the universal stress protein A family.</text>
</comment>
<evidence type="ECO:0000256" key="2">
    <source>
        <dbReference type="PIRNR" id="PIRNR006276"/>
    </source>
</evidence>
<dbReference type="GO" id="GO:0005737">
    <property type="term" value="C:cytoplasm"/>
    <property type="evidence" value="ECO:0007669"/>
    <property type="project" value="UniProtKB-SubCell"/>
</dbReference>
<evidence type="ECO:0000256" key="1">
    <source>
        <dbReference type="ARBA" id="ARBA00008791"/>
    </source>
</evidence>
<dbReference type="InterPro" id="IPR006015">
    <property type="entry name" value="Universal_stress_UspA"/>
</dbReference>
<dbReference type="InterPro" id="IPR014729">
    <property type="entry name" value="Rossmann-like_a/b/a_fold"/>
</dbReference>
<name>A0AAU9CQI5_9LACO</name>
<protein>
    <recommendedName>
        <fullName evidence="2">Universal stress protein</fullName>
    </recommendedName>
</protein>
<feature type="domain" description="UspA" evidence="3">
    <location>
        <begin position="3"/>
        <end position="141"/>
    </location>
</feature>
<dbReference type="PANTHER" id="PTHR46268:SF6">
    <property type="entry name" value="UNIVERSAL STRESS PROTEIN UP12"/>
    <property type="match status" value="1"/>
</dbReference>
<keyword evidence="5" id="KW-1185">Reference proteome</keyword>
<dbReference type="AlphaFoldDB" id="A0AAU9CQI5"/>
<organism evidence="4 5">
    <name type="scientific">Xylocopilactobacillus apis</name>
    <dbReference type="NCBI Taxonomy" id="2932183"/>
    <lineage>
        <taxon>Bacteria</taxon>
        <taxon>Bacillati</taxon>
        <taxon>Bacillota</taxon>
        <taxon>Bacilli</taxon>
        <taxon>Lactobacillales</taxon>
        <taxon>Lactobacillaceae</taxon>
        <taxon>Xylocopilactobacillus</taxon>
    </lineage>
</organism>
<reference evidence="4 5" key="1">
    <citation type="journal article" date="2023" name="Microbiol. Spectr.">
        <title>Symbiosis of Carpenter Bees with Uncharacterized Lactic Acid Bacteria Showing NAD Auxotrophy.</title>
        <authorList>
            <person name="Kawasaki S."/>
            <person name="Ozawa K."/>
            <person name="Mori T."/>
            <person name="Yamamoto A."/>
            <person name="Ito M."/>
            <person name="Ohkuma M."/>
            <person name="Sakamoto M."/>
            <person name="Matsutani M."/>
        </authorList>
    </citation>
    <scope>NUCLEOTIDE SEQUENCE [LARGE SCALE GENOMIC DNA]</scope>
    <source>
        <strain evidence="4 5">KimC2</strain>
    </source>
</reference>
<dbReference type="Proteomes" id="UP001321804">
    <property type="component" value="Chromosome"/>
</dbReference>
<dbReference type="PIRSF" id="PIRSF006276">
    <property type="entry name" value="UspA"/>
    <property type="match status" value="1"/>
</dbReference>
<dbReference type="SUPFAM" id="SSF52402">
    <property type="entry name" value="Adenine nucleotide alpha hydrolases-like"/>
    <property type="match status" value="1"/>
</dbReference>
<dbReference type="RefSeq" id="WP_317698075.1">
    <property type="nucleotide sequence ID" value="NZ_AP026801.1"/>
</dbReference>
<accession>A0AAU9CQI5</accession>
<dbReference type="Gene3D" id="3.40.50.620">
    <property type="entry name" value="HUPs"/>
    <property type="match status" value="1"/>
</dbReference>
<dbReference type="EMBL" id="AP026801">
    <property type="protein sequence ID" value="BDR56197.1"/>
    <property type="molecule type" value="Genomic_DNA"/>
</dbReference>
<evidence type="ECO:0000313" key="5">
    <source>
        <dbReference type="Proteomes" id="UP001321804"/>
    </source>
</evidence>
<dbReference type="CDD" id="cd00293">
    <property type="entry name" value="USP-like"/>
    <property type="match status" value="1"/>
</dbReference>
<evidence type="ECO:0000259" key="3">
    <source>
        <dbReference type="Pfam" id="PF00582"/>
    </source>
</evidence>
<keyword evidence="2" id="KW-0963">Cytoplasm</keyword>
<proteinExistence type="inferred from homology"/>
<dbReference type="PRINTS" id="PR01438">
    <property type="entry name" value="UNVRSLSTRESS"/>
</dbReference>
<evidence type="ECO:0000313" key="4">
    <source>
        <dbReference type="EMBL" id="BDR56197.1"/>
    </source>
</evidence>
<sequence length="142" mass="15680">MTYRNILIAFDGSDGSFFAYAKACHLALKTGANLDIISVIDNHMLKGISSFDTDYIQQIRDGVINEISELTDKAKKKGVKSVQRFVELGNPKVIISKDIFSKKHDLIVMGATGMSEIEKIFIGSVTEYVINNAKCDCLIVKS</sequence>
<dbReference type="KEGG" id="xak:KIMC2_07590"/>
<dbReference type="InterPro" id="IPR006016">
    <property type="entry name" value="UspA"/>
</dbReference>
<dbReference type="PANTHER" id="PTHR46268">
    <property type="entry name" value="STRESS RESPONSE PROTEIN NHAX"/>
    <property type="match status" value="1"/>
</dbReference>
<comment type="subcellular location">
    <subcellularLocation>
        <location evidence="2">Cytoplasm</location>
    </subcellularLocation>
</comment>